<dbReference type="InterPro" id="IPR019660">
    <property type="entry name" value="Put_sensory_transdc_reg_YbjN"/>
</dbReference>
<dbReference type="AlphaFoldDB" id="A0A7V8REC2"/>
<proteinExistence type="predicted"/>
<gene>
    <name evidence="1" type="ORF">FG486_11060</name>
</gene>
<organism evidence="1 2">
    <name type="scientific">Sphingomonas ursincola</name>
    <dbReference type="NCBI Taxonomy" id="56361"/>
    <lineage>
        <taxon>Bacteria</taxon>
        <taxon>Pseudomonadati</taxon>
        <taxon>Pseudomonadota</taxon>
        <taxon>Alphaproteobacteria</taxon>
        <taxon>Sphingomonadales</taxon>
        <taxon>Sphingomonadaceae</taxon>
        <taxon>Sphingomonas</taxon>
    </lineage>
</organism>
<evidence type="ECO:0000313" key="2">
    <source>
        <dbReference type="Proteomes" id="UP000589292"/>
    </source>
</evidence>
<reference evidence="1 2" key="1">
    <citation type="journal article" date="1994" name="Int. J. Syst. Bacteriol.">
        <title>Phylogenetic positions of novel aerobic, bacteriochlorophyll a-containing bacteria and description of Roseococcus thiosulfatophilus gen. nov., sp. nov., Erythromicrobium ramosum gen. nov., sp. nov., and Erythrobacter litoralis sp. nov.</title>
        <authorList>
            <person name="Yurkov V."/>
            <person name="Stackebrandt E."/>
            <person name="Holmes A."/>
            <person name="Fuerst J.A."/>
            <person name="Hugenholtz P."/>
            <person name="Golecki J."/>
            <person name="Gad'on N."/>
            <person name="Gorlenko V.M."/>
            <person name="Kompantseva E.I."/>
            <person name="Drews G."/>
        </authorList>
    </citation>
    <scope>NUCLEOTIDE SEQUENCE [LARGE SCALE GENOMIC DNA]</scope>
    <source>
        <strain evidence="1 2">KR-99</strain>
    </source>
</reference>
<dbReference type="Proteomes" id="UP000589292">
    <property type="component" value="Unassembled WGS sequence"/>
</dbReference>
<name>A0A7V8REC2_9SPHN</name>
<sequence length="245" mass="26595">MVGKLGDDRFDSAHVKLLTTPDGTVITVVDARRAPDFRRLHAPSHTAYDAHGSVGAGWSGRMTGTGRQIRAGRLLIPAALALVVAAPVMAQQQQGNADDKVEVTAFTPTSVREILAPFGNGVSIADRQTPEGRPFVEASFGQLRINMFFTACPPNQPTQCQGLYMLAFWPKPAERNPQNLAQAAGDFNRLYEFSKAGVSVAGEPFVARYLISDFGVKRGTLRREVTNFVVLAQRFNQEVVSPPAQ</sequence>
<accession>A0A7V8REC2</accession>
<comment type="caution">
    <text evidence="1">The sequence shown here is derived from an EMBL/GenBank/DDBJ whole genome shotgun (WGS) entry which is preliminary data.</text>
</comment>
<evidence type="ECO:0000313" key="1">
    <source>
        <dbReference type="EMBL" id="MBA1374878.1"/>
    </source>
</evidence>
<dbReference type="EMBL" id="VDES01000002">
    <property type="protein sequence ID" value="MBA1374878.1"/>
    <property type="molecule type" value="Genomic_DNA"/>
</dbReference>
<protein>
    <submittedName>
        <fullName evidence="1">YbjN domain-containing protein</fullName>
    </submittedName>
</protein>
<keyword evidence="2" id="KW-1185">Reference proteome</keyword>
<dbReference type="Pfam" id="PF10722">
    <property type="entry name" value="YbjN"/>
    <property type="match status" value="1"/>
</dbReference>